<feature type="compositionally biased region" description="Basic residues" evidence="7">
    <location>
        <begin position="52"/>
        <end position="63"/>
    </location>
</feature>
<feature type="compositionally biased region" description="Basic and acidic residues" evidence="7">
    <location>
        <begin position="72"/>
        <end position="97"/>
    </location>
</feature>
<evidence type="ECO:0000256" key="2">
    <source>
        <dbReference type="ARBA" id="ARBA00010492"/>
    </source>
</evidence>
<dbReference type="Proteomes" id="UP000253472">
    <property type="component" value="Unassembled WGS sequence"/>
</dbReference>
<keyword evidence="6" id="KW-0175">Coiled coil</keyword>
<evidence type="ECO:0000256" key="4">
    <source>
        <dbReference type="ARBA" id="ARBA00035129"/>
    </source>
</evidence>
<dbReference type="STRING" id="5486.A0A367XU52"/>
<reference evidence="9 10" key="1">
    <citation type="submission" date="2018-06" db="EMBL/GenBank/DDBJ databases">
        <title>Whole genome sequencing of Candida tropicalis (genome annotated by CSBL at Korea University).</title>
        <authorList>
            <person name="Ahn J."/>
        </authorList>
    </citation>
    <scope>NUCLEOTIDE SEQUENCE [LARGE SCALE GENOMIC DNA]</scope>
    <source>
        <strain evidence="9 10">ATCC 20962</strain>
    </source>
</reference>
<dbReference type="OrthoDB" id="18595at2759"/>
<evidence type="ECO:0000256" key="6">
    <source>
        <dbReference type="SAM" id="Coils"/>
    </source>
</evidence>
<dbReference type="InterPro" id="IPR019083">
    <property type="entry name" value="SAM_Ribosomal_mS41"/>
</dbReference>
<evidence type="ECO:0000256" key="5">
    <source>
        <dbReference type="ARBA" id="ARBA00035341"/>
    </source>
</evidence>
<dbReference type="PANTHER" id="PTHR28235">
    <property type="entry name" value="PROTEIN FYV4, MITOCHONDRIAL"/>
    <property type="match status" value="1"/>
</dbReference>
<evidence type="ECO:0000313" key="10">
    <source>
        <dbReference type="Proteomes" id="UP000253472"/>
    </source>
</evidence>
<comment type="subcellular location">
    <subcellularLocation>
        <location evidence="1">Mitochondrion</location>
    </subcellularLocation>
</comment>
<evidence type="ECO:0000259" key="8">
    <source>
        <dbReference type="SMART" id="SM01238"/>
    </source>
</evidence>
<proteinExistence type="inferred from homology"/>
<keyword evidence="3" id="KW-0496">Mitochondrion</keyword>
<evidence type="ECO:0000313" key="9">
    <source>
        <dbReference type="EMBL" id="RCK56351.1"/>
    </source>
</evidence>
<dbReference type="AlphaFoldDB" id="A0A367XU52"/>
<keyword evidence="10" id="KW-1185">Reference proteome</keyword>
<evidence type="ECO:0000256" key="1">
    <source>
        <dbReference type="ARBA" id="ARBA00004173"/>
    </source>
</evidence>
<dbReference type="Pfam" id="PF09597">
    <property type="entry name" value="SAM_Ribosomal_mS41"/>
    <property type="match status" value="1"/>
</dbReference>
<comment type="caution">
    <text evidence="9">The sequence shown here is derived from an EMBL/GenBank/DDBJ whole genome shotgun (WGS) entry which is preliminary data.</text>
</comment>
<evidence type="ECO:0000256" key="7">
    <source>
        <dbReference type="SAM" id="MobiDB-lite"/>
    </source>
</evidence>
<protein>
    <recommendedName>
        <fullName evidence="4">Small ribosomal subunit protein mS41</fullName>
    </recommendedName>
    <alternativeName>
        <fullName evidence="5">Protein FYV4, mitochondrial</fullName>
    </alternativeName>
</protein>
<dbReference type="GO" id="GO:0005739">
    <property type="term" value="C:mitochondrion"/>
    <property type="evidence" value="ECO:0007669"/>
    <property type="project" value="UniProtKB-SubCell"/>
</dbReference>
<dbReference type="InterPro" id="IPR039603">
    <property type="entry name" value="Ribosomal_mS41"/>
</dbReference>
<dbReference type="SMART" id="SM01238">
    <property type="entry name" value="IGR"/>
    <property type="match status" value="1"/>
</dbReference>
<sequence length="232" mass="26736">MIRSLFAPAVRSMRPSAVIMKRPTAPAFISPIPTIRCFSMSPILQATAGSKRGPRKVKPRRRVRSFEVVNQRGKDTKKKPEPAKDASKKNNKKKEGEGVDAASLPKEPEGPVPGTKETVHDLETFMRLIGRRCVELMEEFDNDLETFLRMSSAEMKEKGIDSRTRRYLINWRHKFVHGLEPLRTYSRGRKKNGGERKERRVVALRRALARLEEKEKWAQEELEAERKGLRVF</sequence>
<comment type="similarity">
    <text evidence="2">Belongs to the mitochondrion-specific ribosomal protein mS41 family.</text>
</comment>
<name>A0A367XU52_9ASCO</name>
<dbReference type="EMBL" id="QLNQ01000029">
    <property type="protein sequence ID" value="RCK56351.1"/>
    <property type="molecule type" value="Genomic_DNA"/>
</dbReference>
<accession>A0A367XU52</accession>
<dbReference type="PANTHER" id="PTHR28235:SF1">
    <property type="entry name" value="SMALL RIBOSOMAL SUBUNIT PROTEIN MS41"/>
    <property type="match status" value="1"/>
</dbReference>
<feature type="domain" description="Small ribosomal subunit protein mS41 SAM" evidence="8">
    <location>
        <begin position="122"/>
        <end position="178"/>
    </location>
</feature>
<feature type="region of interest" description="Disordered" evidence="7">
    <location>
        <begin position="46"/>
        <end position="117"/>
    </location>
</feature>
<evidence type="ECO:0000256" key="3">
    <source>
        <dbReference type="ARBA" id="ARBA00023128"/>
    </source>
</evidence>
<gene>
    <name evidence="9" type="primary">FYV4_0</name>
    <name evidence="9" type="ORF">Cantr_05058</name>
</gene>
<feature type="coiled-coil region" evidence="6">
    <location>
        <begin position="194"/>
        <end position="228"/>
    </location>
</feature>
<organism evidence="9 10">
    <name type="scientific">Candida viswanathii</name>
    <dbReference type="NCBI Taxonomy" id="5486"/>
    <lineage>
        <taxon>Eukaryota</taxon>
        <taxon>Fungi</taxon>
        <taxon>Dikarya</taxon>
        <taxon>Ascomycota</taxon>
        <taxon>Saccharomycotina</taxon>
        <taxon>Pichiomycetes</taxon>
        <taxon>Debaryomycetaceae</taxon>
        <taxon>Candida/Lodderomyces clade</taxon>
        <taxon>Candida</taxon>
    </lineage>
</organism>